<evidence type="ECO:0000313" key="17">
    <source>
        <dbReference type="EMBL" id="RIJ37678.1"/>
    </source>
</evidence>
<evidence type="ECO:0000256" key="10">
    <source>
        <dbReference type="ARBA" id="ARBA00022777"/>
    </source>
</evidence>
<dbReference type="GO" id="GO:0005524">
    <property type="term" value="F:ATP binding"/>
    <property type="evidence" value="ECO:0007669"/>
    <property type="project" value="UniProtKB-UniRule"/>
</dbReference>
<evidence type="ECO:0000256" key="6">
    <source>
        <dbReference type="ARBA" id="ARBA00012102"/>
    </source>
</evidence>
<evidence type="ECO:0000256" key="16">
    <source>
        <dbReference type="HAMAP-Rule" id="MF_01274"/>
    </source>
</evidence>
<dbReference type="EC" id="2.7.1.33" evidence="6 16"/>
<evidence type="ECO:0000256" key="13">
    <source>
        <dbReference type="ARBA" id="ARBA00022993"/>
    </source>
</evidence>
<feature type="binding site" evidence="16">
    <location>
        <position position="172"/>
    </location>
    <ligand>
        <name>substrate</name>
    </ligand>
</feature>
<comment type="subcellular location">
    <subcellularLocation>
        <location evidence="3 16">Cytoplasm</location>
    </subcellularLocation>
</comment>
<keyword evidence="16" id="KW-0479">Metal-binding</keyword>
<evidence type="ECO:0000313" key="18">
    <source>
        <dbReference type="Proteomes" id="UP000266005"/>
    </source>
</evidence>
<dbReference type="GO" id="GO:0004594">
    <property type="term" value="F:pantothenate kinase activity"/>
    <property type="evidence" value="ECO:0007669"/>
    <property type="project" value="UniProtKB-UniRule"/>
</dbReference>
<comment type="cofactor">
    <cofactor evidence="2">
        <name>K(+)</name>
        <dbReference type="ChEBI" id="CHEBI:29103"/>
    </cofactor>
</comment>
<evidence type="ECO:0000256" key="5">
    <source>
        <dbReference type="ARBA" id="ARBA00011738"/>
    </source>
</evidence>
<keyword evidence="9 16" id="KW-0547">Nucleotide-binding</keyword>
<dbReference type="NCBIfam" id="TIGR00671">
    <property type="entry name" value="baf"/>
    <property type="match status" value="1"/>
</dbReference>
<dbReference type="RefSeq" id="WP_119432335.1">
    <property type="nucleotide sequence ID" value="NZ_QWGE01000003.1"/>
</dbReference>
<name>A0A399S2Z0_9BACT</name>
<feature type="active site" description="Proton acceptor" evidence="16">
    <location>
        <position position="95"/>
    </location>
</feature>
<dbReference type="EMBL" id="QWGE01000003">
    <property type="protein sequence ID" value="RIJ37678.1"/>
    <property type="molecule type" value="Genomic_DNA"/>
</dbReference>
<dbReference type="Proteomes" id="UP000266005">
    <property type="component" value="Unassembled WGS sequence"/>
</dbReference>
<comment type="similarity">
    <text evidence="14 16">Belongs to the type III pantothenate kinase family.</text>
</comment>
<dbReference type="CDD" id="cd24015">
    <property type="entry name" value="ASKHA_NBD_PanK-III"/>
    <property type="match status" value="1"/>
</dbReference>
<dbReference type="GO" id="GO:0015937">
    <property type="term" value="P:coenzyme A biosynthetic process"/>
    <property type="evidence" value="ECO:0007669"/>
    <property type="project" value="UniProtKB-UniRule"/>
</dbReference>
<reference evidence="18" key="1">
    <citation type="submission" date="2018-08" db="EMBL/GenBank/DDBJ databases">
        <title>Mucilaginibacter sp. MYSH2.</title>
        <authorList>
            <person name="Seo T."/>
        </authorList>
    </citation>
    <scope>NUCLEOTIDE SEQUENCE [LARGE SCALE GENOMIC DNA]</scope>
    <source>
        <strain evidence="18">KIRAN</strain>
    </source>
</reference>
<keyword evidence="7 16" id="KW-0963">Cytoplasm</keyword>
<evidence type="ECO:0000256" key="4">
    <source>
        <dbReference type="ARBA" id="ARBA00005225"/>
    </source>
</evidence>
<dbReference type="PANTHER" id="PTHR34265:SF1">
    <property type="entry name" value="TYPE III PANTOTHENATE KINASE"/>
    <property type="match status" value="1"/>
</dbReference>
<evidence type="ECO:0000256" key="8">
    <source>
        <dbReference type="ARBA" id="ARBA00022679"/>
    </source>
</evidence>
<evidence type="ECO:0000256" key="7">
    <source>
        <dbReference type="ARBA" id="ARBA00022490"/>
    </source>
</evidence>
<evidence type="ECO:0000256" key="12">
    <source>
        <dbReference type="ARBA" id="ARBA00022958"/>
    </source>
</evidence>
<dbReference type="InterPro" id="IPR004619">
    <property type="entry name" value="Type_III_PanK"/>
</dbReference>
<dbReference type="HAMAP" id="MF_01274">
    <property type="entry name" value="Pantothen_kinase_3"/>
    <property type="match status" value="1"/>
</dbReference>
<dbReference type="InterPro" id="IPR043129">
    <property type="entry name" value="ATPase_NBD"/>
</dbReference>
<dbReference type="AlphaFoldDB" id="A0A399S2Z0"/>
<dbReference type="Gene3D" id="3.30.420.40">
    <property type="match status" value="1"/>
</dbReference>
<comment type="caution">
    <text evidence="17">The sequence shown here is derived from an EMBL/GenBank/DDBJ whole genome shotgun (WGS) entry which is preliminary data.</text>
</comment>
<dbReference type="OrthoDB" id="9804707at2"/>
<keyword evidence="18" id="KW-1185">Reference proteome</keyword>
<dbReference type="GO" id="GO:0046872">
    <property type="term" value="F:metal ion binding"/>
    <property type="evidence" value="ECO:0007669"/>
    <property type="project" value="UniProtKB-KW"/>
</dbReference>
<feature type="binding site" evidence="16">
    <location>
        <begin position="7"/>
        <end position="14"/>
    </location>
    <ligand>
        <name>ATP</name>
        <dbReference type="ChEBI" id="CHEBI:30616"/>
    </ligand>
</feature>
<accession>A0A399S2Z0</accession>
<organism evidence="17 18">
    <name type="scientific">Pontibacter oryzae</name>
    <dbReference type="NCBI Taxonomy" id="2304593"/>
    <lineage>
        <taxon>Bacteria</taxon>
        <taxon>Pseudomonadati</taxon>
        <taxon>Bacteroidota</taxon>
        <taxon>Cytophagia</taxon>
        <taxon>Cytophagales</taxon>
        <taxon>Hymenobacteraceae</taxon>
        <taxon>Pontibacter</taxon>
    </lineage>
</organism>
<evidence type="ECO:0000256" key="1">
    <source>
        <dbReference type="ARBA" id="ARBA00001206"/>
    </source>
</evidence>
<feature type="binding site" evidence="16">
    <location>
        <begin position="93"/>
        <end position="96"/>
    </location>
    <ligand>
        <name>substrate</name>
    </ligand>
</feature>
<keyword evidence="13 16" id="KW-0173">Coenzyme A biosynthesis</keyword>
<evidence type="ECO:0000256" key="15">
    <source>
        <dbReference type="ARBA" id="ARBA00040883"/>
    </source>
</evidence>
<keyword evidence="11 16" id="KW-0067">ATP-binding</keyword>
<gene>
    <name evidence="16" type="primary">coaX</name>
    <name evidence="17" type="ORF">D1627_11275</name>
</gene>
<keyword evidence="12 16" id="KW-0630">Potassium</keyword>
<proteinExistence type="inferred from homology"/>
<dbReference type="GO" id="GO:0005737">
    <property type="term" value="C:cytoplasm"/>
    <property type="evidence" value="ECO:0007669"/>
    <property type="project" value="UniProtKB-SubCell"/>
</dbReference>
<dbReference type="UniPathway" id="UPA00241">
    <property type="reaction ID" value="UER00352"/>
</dbReference>
<comment type="subunit">
    <text evidence="5 16">Homodimer.</text>
</comment>
<feature type="binding site" evidence="16">
    <location>
        <position position="116"/>
    </location>
    <ligand>
        <name>K(+)</name>
        <dbReference type="ChEBI" id="CHEBI:29103"/>
    </ligand>
</feature>
<evidence type="ECO:0000256" key="11">
    <source>
        <dbReference type="ARBA" id="ARBA00022840"/>
    </source>
</evidence>
<evidence type="ECO:0000256" key="9">
    <source>
        <dbReference type="ARBA" id="ARBA00022741"/>
    </source>
</evidence>
<evidence type="ECO:0000256" key="3">
    <source>
        <dbReference type="ARBA" id="ARBA00004496"/>
    </source>
</evidence>
<dbReference type="Pfam" id="PF03309">
    <property type="entry name" value="Pan_kinase"/>
    <property type="match status" value="1"/>
</dbReference>
<keyword evidence="10 16" id="KW-0418">Kinase</keyword>
<feature type="binding site" evidence="16">
    <location>
        <position position="119"/>
    </location>
    <ligand>
        <name>ATP</name>
        <dbReference type="ChEBI" id="CHEBI:30616"/>
    </ligand>
</feature>
<keyword evidence="8 16" id="KW-0808">Transferase</keyword>
<evidence type="ECO:0000256" key="2">
    <source>
        <dbReference type="ARBA" id="ARBA00001958"/>
    </source>
</evidence>
<comment type="function">
    <text evidence="16">Catalyzes the phosphorylation of pantothenate (Pan), the first step in CoA biosynthesis.</text>
</comment>
<feature type="binding site" evidence="16">
    <location>
        <position position="86"/>
    </location>
    <ligand>
        <name>substrate</name>
    </ligand>
</feature>
<sequence>MRNAAIDIGNTGTKYGIFEDDALVAQGYFEGQEKLPAGLLNHTLDNAIVASVGAEVQSISIKERLSVTGKLVELTPQAALPVLNLYKTPQTLGADRIAAAVGSNYLFPGRNCLVFDAGTCITHDFVDAQGQYHGGGIALGLHMKFRALHTFTQRLPLVEQINGNFPLTGQTTQESIQSGVLAGSVAELNGLIQAYTEKAPDLVVILCGGDAGFFESNLKGRIFVIPELVLIGLHRILTHNV</sequence>
<protein>
    <recommendedName>
        <fullName evidence="15 16">Type III pantothenate kinase</fullName>
        <ecNumber evidence="6 16">2.7.1.33</ecNumber>
    </recommendedName>
    <alternativeName>
        <fullName evidence="16">PanK-III</fullName>
    </alternativeName>
    <alternativeName>
        <fullName evidence="16">Pantothenic acid kinase</fullName>
    </alternativeName>
</protein>
<comment type="cofactor">
    <cofactor evidence="16">
        <name>NH4(+)</name>
        <dbReference type="ChEBI" id="CHEBI:28938"/>
    </cofactor>
    <cofactor evidence="16">
        <name>K(+)</name>
        <dbReference type="ChEBI" id="CHEBI:29103"/>
    </cofactor>
    <text evidence="16">A monovalent cation. Ammonium or potassium.</text>
</comment>
<dbReference type="PANTHER" id="PTHR34265">
    <property type="entry name" value="TYPE III PANTOTHENATE KINASE"/>
    <property type="match status" value="1"/>
</dbReference>
<evidence type="ECO:0000256" key="14">
    <source>
        <dbReference type="ARBA" id="ARBA00038036"/>
    </source>
</evidence>
<comment type="pathway">
    <text evidence="4 16">Cofactor biosynthesis; coenzyme A biosynthesis; CoA from (R)-pantothenate: step 1/5.</text>
</comment>
<dbReference type="SUPFAM" id="SSF53067">
    <property type="entry name" value="Actin-like ATPase domain"/>
    <property type="match status" value="2"/>
</dbReference>
<comment type="catalytic activity">
    <reaction evidence="1 16">
        <text>(R)-pantothenate + ATP = (R)-4'-phosphopantothenate + ADP + H(+)</text>
        <dbReference type="Rhea" id="RHEA:16373"/>
        <dbReference type="ChEBI" id="CHEBI:10986"/>
        <dbReference type="ChEBI" id="CHEBI:15378"/>
        <dbReference type="ChEBI" id="CHEBI:29032"/>
        <dbReference type="ChEBI" id="CHEBI:30616"/>
        <dbReference type="ChEBI" id="CHEBI:456216"/>
        <dbReference type="EC" id="2.7.1.33"/>
    </reaction>
</comment>